<dbReference type="EMBL" id="QWLL01000067">
    <property type="protein sequence ID" value="RII74191.1"/>
    <property type="molecule type" value="Genomic_DNA"/>
</dbReference>
<name>A0A399LXF2_9PSED</name>
<dbReference type="Gene3D" id="3.40.190.100">
    <property type="entry name" value="Glycine betaine-binding periplasmic protein, domain 2"/>
    <property type="match status" value="1"/>
</dbReference>
<reference evidence="3 4" key="1">
    <citation type="submission" date="2018-08" db="EMBL/GenBank/DDBJ databases">
        <title>Draft genome sequence of the cyanotroph, Pseudomonas monteilii BCN3.</title>
        <authorList>
            <person name="Jones L.B."/>
            <person name="Kunz D.A."/>
        </authorList>
    </citation>
    <scope>NUCLEOTIDE SEQUENCE [LARGE SCALE GENOMIC DNA]</scope>
    <source>
        <strain evidence="3 4">BCN3</strain>
    </source>
</reference>
<comment type="caution">
    <text evidence="3">The sequence shown here is derived from an EMBL/GenBank/DDBJ whole genome shotgun (WGS) entry which is preliminary data.</text>
</comment>
<proteinExistence type="predicted"/>
<dbReference type="CDD" id="cd13640">
    <property type="entry name" value="PBP2_ChoX"/>
    <property type="match status" value="1"/>
</dbReference>
<dbReference type="InterPro" id="IPR007210">
    <property type="entry name" value="ABC_Gly_betaine_transp_sub-bd"/>
</dbReference>
<dbReference type="NCBIfam" id="TIGR03414">
    <property type="entry name" value="ABC_choline_bnd"/>
    <property type="match status" value="1"/>
</dbReference>
<evidence type="ECO:0000313" key="4">
    <source>
        <dbReference type="Proteomes" id="UP000265875"/>
    </source>
</evidence>
<dbReference type="GO" id="GO:0042597">
    <property type="term" value="C:periplasmic space"/>
    <property type="evidence" value="ECO:0007669"/>
    <property type="project" value="InterPro"/>
</dbReference>
<feature type="signal peptide" evidence="1">
    <location>
        <begin position="1"/>
        <end position="22"/>
    </location>
</feature>
<dbReference type="GO" id="GO:0015871">
    <property type="term" value="P:choline transport"/>
    <property type="evidence" value="ECO:0007669"/>
    <property type="project" value="InterPro"/>
</dbReference>
<dbReference type="RefSeq" id="WP_119371996.1">
    <property type="nucleotide sequence ID" value="NZ_QWLL01000067.1"/>
</dbReference>
<feature type="chain" id="PRO_5017409429" evidence="1">
    <location>
        <begin position="23"/>
        <end position="314"/>
    </location>
</feature>
<evidence type="ECO:0000259" key="2">
    <source>
        <dbReference type="Pfam" id="PF04069"/>
    </source>
</evidence>
<feature type="domain" description="ABC-type glycine betaine transport system substrate-binding" evidence="2">
    <location>
        <begin position="30"/>
        <end position="282"/>
    </location>
</feature>
<evidence type="ECO:0000256" key="1">
    <source>
        <dbReference type="SAM" id="SignalP"/>
    </source>
</evidence>
<dbReference type="Gene3D" id="3.40.190.10">
    <property type="entry name" value="Periplasmic binding protein-like II"/>
    <property type="match status" value="1"/>
</dbReference>
<gene>
    <name evidence="3" type="primary">choX</name>
    <name evidence="3" type="ORF">D0894_27650</name>
</gene>
<dbReference type="AlphaFoldDB" id="A0A399LXF2"/>
<keyword evidence="1" id="KW-0732">Signal</keyword>
<dbReference type="SUPFAM" id="SSF53850">
    <property type="entry name" value="Periplasmic binding protein-like II"/>
    <property type="match status" value="1"/>
</dbReference>
<dbReference type="Proteomes" id="UP000265875">
    <property type="component" value="Unassembled WGS sequence"/>
</dbReference>
<dbReference type="GO" id="GO:0043190">
    <property type="term" value="C:ATP-binding cassette (ABC) transporter complex"/>
    <property type="evidence" value="ECO:0007669"/>
    <property type="project" value="InterPro"/>
</dbReference>
<sequence length="314" mass="34084">MSRSLHAVVFGCLALTAVGVSAATEETQCKSIRLADLGWADNAANNGIAMAVAESIGYSPSKTTVAVPIALASIHSGQLDAFLDYWSPSLDPTVQPFLDEGKLQKSSQPNLTGAKYTLAVPNYLADQGLKSFQDLAKFKDKLQGKIYAIEPGSGGNTRLKSMVAKNLYGLGDFKIIESSETAMRMEVARAIRQKKPIVFLGWEPHPMNLEFPMTYLSGGDEVFGPNYGAATVFTLTSPQYGERCPNAARLLENLKFSTAMESEIMVGVLEKQDPLKLAKDWIVKNPDWLDKWLAGVTTFDGQDALAAARKHFGL</sequence>
<dbReference type="GO" id="GO:0022857">
    <property type="term" value="F:transmembrane transporter activity"/>
    <property type="evidence" value="ECO:0007669"/>
    <property type="project" value="InterPro"/>
</dbReference>
<evidence type="ECO:0000313" key="3">
    <source>
        <dbReference type="EMBL" id="RII74191.1"/>
    </source>
</evidence>
<protein>
    <submittedName>
        <fullName evidence="3">Choline ABC transporter substrate-binding protein</fullName>
    </submittedName>
</protein>
<dbReference type="Pfam" id="PF04069">
    <property type="entry name" value="OpuAC"/>
    <property type="match status" value="1"/>
</dbReference>
<dbReference type="InterPro" id="IPR017783">
    <property type="entry name" value="ABC_choline_sub-bd"/>
</dbReference>
<accession>A0A399LXF2</accession>
<organism evidence="3 4">
    <name type="scientific">Pseudomonas monteilii</name>
    <dbReference type="NCBI Taxonomy" id="76759"/>
    <lineage>
        <taxon>Bacteria</taxon>
        <taxon>Pseudomonadati</taxon>
        <taxon>Pseudomonadota</taxon>
        <taxon>Gammaproteobacteria</taxon>
        <taxon>Pseudomonadales</taxon>
        <taxon>Pseudomonadaceae</taxon>
        <taxon>Pseudomonas</taxon>
    </lineage>
</organism>
<dbReference type="GO" id="GO:0033265">
    <property type="term" value="F:choline binding"/>
    <property type="evidence" value="ECO:0007669"/>
    <property type="project" value="InterPro"/>
</dbReference>